<organism evidence="2 3">
    <name type="scientific">Pseudovibrio denitrificans</name>
    <dbReference type="NCBI Taxonomy" id="258256"/>
    <lineage>
        <taxon>Bacteria</taxon>
        <taxon>Pseudomonadati</taxon>
        <taxon>Pseudomonadota</taxon>
        <taxon>Alphaproteobacteria</taxon>
        <taxon>Hyphomicrobiales</taxon>
        <taxon>Stappiaceae</taxon>
        <taxon>Pseudovibrio</taxon>
    </lineage>
</organism>
<name>A0A1I7CZE3_9HYPH</name>
<evidence type="ECO:0000313" key="2">
    <source>
        <dbReference type="EMBL" id="SFU04800.1"/>
    </source>
</evidence>
<dbReference type="Gene3D" id="1.20.120.1620">
    <property type="match status" value="1"/>
</dbReference>
<feature type="chain" id="PRO_5010224354" description="Type VI secretion system (T6SS), amidase immunity protein" evidence="1">
    <location>
        <begin position="23"/>
        <end position="142"/>
    </location>
</feature>
<evidence type="ECO:0008006" key="4">
    <source>
        <dbReference type="Google" id="ProtNLM"/>
    </source>
</evidence>
<proteinExistence type="predicted"/>
<evidence type="ECO:0000256" key="1">
    <source>
        <dbReference type="SAM" id="SignalP"/>
    </source>
</evidence>
<gene>
    <name evidence="2" type="ORF">SAMN05444141_10762</name>
</gene>
<dbReference type="AlphaFoldDB" id="A0A1I7CZE3"/>
<dbReference type="Proteomes" id="UP000183371">
    <property type="component" value="Unassembled WGS sequence"/>
</dbReference>
<dbReference type="EMBL" id="FPBD01000007">
    <property type="protein sequence ID" value="SFU04800.1"/>
    <property type="molecule type" value="Genomic_DNA"/>
</dbReference>
<dbReference type="RefSeq" id="WP_083417217.1">
    <property type="nucleotide sequence ID" value="NZ_FPBD01000007.1"/>
</dbReference>
<accession>A0A1I7CZE3</accession>
<evidence type="ECO:0000313" key="3">
    <source>
        <dbReference type="Proteomes" id="UP000183371"/>
    </source>
</evidence>
<sequence length="142" mass="15876">MKHLFRLLVFLFLALPSVSAVSADQLDSNIAVARSSLKDFALISCLIAIDPGSSLANDLALSKRAFSFAGKGHYMIMQDEYTLEMTHDPYYETVVLMLQEAQKFIGIMKSGEISQSYGCFQVYHSQTFDAFIATQDEYILPN</sequence>
<feature type="signal peptide" evidence="1">
    <location>
        <begin position="1"/>
        <end position="22"/>
    </location>
</feature>
<keyword evidence="3" id="KW-1185">Reference proteome</keyword>
<reference evidence="3" key="1">
    <citation type="submission" date="2016-10" db="EMBL/GenBank/DDBJ databases">
        <authorList>
            <person name="Varghese N."/>
            <person name="Submissions S."/>
        </authorList>
    </citation>
    <scope>NUCLEOTIDE SEQUENCE [LARGE SCALE GENOMIC DNA]</scope>
    <source>
        <strain evidence="3">DSM 17465</strain>
    </source>
</reference>
<dbReference type="InterPro" id="IPR038314">
    <property type="entry name" value="T6SS_sf"/>
</dbReference>
<protein>
    <recommendedName>
        <fullName evidence="4">Type VI secretion system (T6SS), amidase immunity protein</fullName>
    </recommendedName>
</protein>
<keyword evidence="1" id="KW-0732">Signal</keyword>